<dbReference type="KEGG" id="snep:Enr13x_44860"/>
<dbReference type="InterPro" id="IPR019734">
    <property type="entry name" value="TPR_rpt"/>
</dbReference>
<evidence type="ECO:0000313" key="2">
    <source>
        <dbReference type="EMBL" id="QDV44618.1"/>
    </source>
</evidence>
<keyword evidence="3" id="KW-1185">Reference proteome</keyword>
<dbReference type="RefSeq" id="WP_145388928.1">
    <property type="nucleotide sequence ID" value="NZ_CP037423.1"/>
</dbReference>
<sequence precursor="true">MLQPLQHDSRRVWTWFATLLICGGLCLGTSGVVSAADGDGAADDKAKTTDQLIKELIEKLGSDSYATRIRARNQLKMYGLEAFDALREAQNHDDSEILSAARYLISSLQVSWSKDSDPKEVQEILSEYGAQSETDRLGRIELLGRLRDQLGVEALARLARFDPSVPLSRRAAMLVLKQPLGREKVGRRRLAERIEAVIGENDRDSSQWLLAYAKDLQAGSYSPERWEELVRQQRRQVDAGVSPDVTSASVMQMIRVLATRALAEDARQAALSLVMEHIDLIAPATRDLSEHAGWSIRQGLFPIVVALYERHQHTFGENAELLYSAAQAYDEIGQSELAQELASDALQINPLPEIVANDATEPGEEEKPKAVENAITDHQLQEIAYAHYQAALLLRSRGRFEWAERENREIIKHCDIESIVGVSARQELARMFSEQLRHEDAATVLFPIADRAKKDRLYQSRMSRWQISLSRIRSLYEYESGLALLEKHGDDQETLNEVKSKLLLAYRFDNDNIDILIRMYRLDDPDDSDWKPSVIKQIVQNRDALQQRISRIESRKKIIKPEDYKAELGEAYNQYAWLVANTEGDYERALKCSLDSLEFLDSEDLMYRAARLDTCARCYFALGRIEEAVITQEQAIKLDPFSPPMLRQLEQFKAAL</sequence>
<gene>
    <name evidence="2" type="ORF">Enr13x_44860</name>
</gene>
<evidence type="ECO:0000256" key="1">
    <source>
        <dbReference type="SAM" id="SignalP"/>
    </source>
</evidence>
<dbReference type="SUPFAM" id="SSF48452">
    <property type="entry name" value="TPR-like"/>
    <property type="match status" value="2"/>
</dbReference>
<protein>
    <submittedName>
        <fullName evidence="2">Tetratricopeptide repeat protein</fullName>
    </submittedName>
</protein>
<proteinExistence type="predicted"/>
<dbReference type="SMART" id="SM00028">
    <property type="entry name" value="TPR"/>
    <property type="match status" value="2"/>
</dbReference>
<dbReference type="EMBL" id="CP037423">
    <property type="protein sequence ID" value="QDV44618.1"/>
    <property type="molecule type" value="Genomic_DNA"/>
</dbReference>
<dbReference type="Proteomes" id="UP000319004">
    <property type="component" value="Chromosome"/>
</dbReference>
<name>A0A518HUS5_9BACT</name>
<evidence type="ECO:0000313" key="3">
    <source>
        <dbReference type="Proteomes" id="UP000319004"/>
    </source>
</evidence>
<organism evidence="2 3">
    <name type="scientific">Stieleria neptunia</name>
    <dbReference type="NCBI Taxonomy" id="2527979"/>
    <lineage>
        <taxon>Bacteria</taxon>
        <taxon>Pseudomonadati</taxon>
        <taxon>Planctomycetota</taxon>
        <taxon>Planctomycetia</taxon>
        <taxon>Pirellulales</taxon>
        <taxon>Pirellulaceae</taxon>
        <taxon>Stieleria</taxon>
    </lineage>
</organism>
<dbReference type="InterPro" id="IPR011990">
    <property type="entry name" value="TPR-like_helical_dom_sf"/>
</dbReference>
<feature type="chain" id="PRO_5022192448" evidence="1">
    <location>
        <begin position="36"/>
        <end position="656"/>
    </location>
</feature>
<dbReference type="Pfam" id="PF13181">
    <property type="entry name" value="TPR_8"/>
    <property type="match status" value="2"/>
</dbReference>
<dbReference type="Gene3D" id="1.25.40.10">
    <property type="entry name" value="Tetratricopeptide repeat domain"/>
    <property type="match status" value="2"/>
</dbReference>
<keyword evidence="1" id="KW-0732">Signal</keyword>
<accession>A0A518HUS5</accession>
<reference evidence="2 3" key="1">
    <citation type="submission" date="2019-03" db="EMBL/GenBank/DDBJ databases">
        <title>Deep-cultivation of Planctomycetes and their phenomic and genomic characterization uncovers novel biology.</title>
        <authorList>
            <person name="Wiegand S."/>
            <person name="Jogler M."/>
            <person name="Boedeker C."/>
            <person name="Pinto D."/>
            <person name="Vollmers J."/>
            <person name="Rivas-Marin E."/>
            <person name="Kohn T."/>
            <person name="Peeters S.H."/>
            <person name="Heuer A."/>
            <person name="Rast P."/>
            <person name="Oberbeckmann S."/>
            <person name="Bunk B."/>
            <person name="Jeske O."/>
            <person name="Meyerdierks A."/>
            <person name="Storesund J.E."/>
            <person name="Kallscheuer N."/>
            <person name="Luecker S."/>
            <person name="Lage O.M."/>
            <person name="Pohl T."/>
            <person name="Merkel B.J."/>
            <person name="Hornburger P."/>
            <person name="Mueller R.-W."/>
            <person name="Bruemmer F."/>
            <person name="Labrenz M."/>
            <person name="Spormann A.M."/>
            <person name="Op den Camp H."/>
            <person name="Overmann J."/>
            <person name="Amann R."/>
            <person name="Jetten M.S.M."/>
            <person name="Mascher T."/>
            <person name="Medema M.H."/>
            <person name="Devos D.P."/>
            <person name="Kaster A.-K."/>
            <person name="Ovreas L."/>
            <person name="Rohde M."/>
            <person name="Galperin M.Y."/>
            <person name="Jogler C."/>
        </authorList>
    </citation>
    <scope>NUCLEOTIDE SEQUENCE [LARGE SCALE GENOMIC DNA]</scope>
    <source>
        <strain evidence="2 3">Enr13</strain>
    </source>
</reference>
<feature type="signal peptide" evidence="1">
    <location>
        <begin position="1"/>
        <end position="35"/>
    </location>
</feature>
<dbReference type="AlphaFoldDB" id="A0A518HUS5"/>
<dbReference type="OrthoDB" id="228255at2"/>